<dbReference type="InterPro" id="IPR046639">
    <property type="entry name" value="DUF6751"/>
</dbReference>
<dbReference type="Pfam" id="PF20536">
    <property type="entry name" value="DUF6751"/>
    <property type="match status" value="1"/>
</dbReference>
<comment type="caution">
    <text evidence="1">The sequence shown here is derived from an EMBL/GenBank/DDBJ whole genome shotgun (WGS) entry which is preliminary data.</text>
</comment>
<dbReference type="AlphaFoldDB" id="R6NCU0"/>
<gene>
    <name evidence="1" type="ORF">BN578_01299</name>
</gene>
<dbReference type="EMBL" id="CBEP010000143">
    <property type="protein sequence ID" value="CDC06124.1"/>
    <property type="molecule type" value="Genomic_DNA"/>
</dbReference>
<dbReference type="Proteomes" id="UP000018168">
    <property type="component" value="Unassembled WGS sequence"/>
</dbReference>
<organism evidence="1 2">
    <name type="scientific">[Clostridium] leptum CAG:27</name>
    <dbReference type="NCBI Taxonomy" id="1263068"/>
    <lineage>
        <taxon>Bacteria</taxon>
        <taxon>Bacillati</taxon>
        <taxon>Bacillota</taxon>
        <taxon>Clostridia</taxon>
        <taxon>Eubacteriales</taxon>
        <taxon>Oscillospiraceae</taxon>
        <taxon>Oscillospiraceae incertae sedis</taxon>
    </lineage>
</organism>
<accession>R6NCU0</accession>
<evidence type="ECO:0000313" key="1">
    <source>
        <dbReference type="EMBL" id="CDC06124.1"/>
    </source>
</evidence>
<sequence>MITNADITIYHETYNKETRLKEWTSRQYPGVNWYGKQAVSVGDTGLNTADSYIVRIPTEEAIVISNGDLVVKGLVTDQITGPSQLTGKYECFVVTAVRDNRRGTPMMRHWRIEGK</sequence>
<protein>
    <submittedName>
        <fullName evidence="1">Uncharacterized protein</fullName>
    </submittedName>
</protein>
<evidence type="ECO:0000313" key="2">
    <source>
        <dbReference type="Proteomes" id="UP000018168"/>
    </source>
</evidence>
<proteinExistence type="predicted"/>
<reference evidence="1" key="1">
    <citation type="submission" date="2012-11" db="EMBL/GenBank/DDBJ databases">
        <title>Dependencies among metagenomic species, viruses, plasmids and units of genetic variation.</title>
        <authorList>
            <person name="Nielsen H.B."/>
            <person name="Almeida M."/>
            <person name="Juncker A.S."/>
            <person name="Rasmussen S."/>
            <person name="Li J."/>
            <person name="Sunagawa S."/>
            <person name="Plichta D."/>
            <person name="Gautier L."/>
            <person name="Le Chatelier E."/>
            <person name="Peletier E."/>
            <person name="Bonde I."/>
            <person name="Nielsen T."/>
            <person name="Manichanh C."/>
            <person name="Arumugam M."/>
            <person name="Batto J."/>
            <person name="Santos M.B.Q.D."/>
            <person name="Blom N."/>
            <person name="Borruel N."/>
            <person name="Burgdorf K.S."/>
            <person name="Boumezbeur F."/>
            <person name="Casellas F."/>
            <person name="Dore J."/>
            <person name="Guarner F."/>
            <person name="Hansen T."/>
            <person name="Hildebrand F."/>
            <person name="Kaas R.S."/>
            <person name="Kennedy S."/>
            <person name="Kristiansen K."/>
            <person name="Kultima J.R."/>
            <person name="Leonard P."/>
            <person name="Levenez F."/>
            <person name="Lund O."/>
            <person name="Moumen B."/>
            <person name="Le Paslier D."/>
            <person name="Pons N."/>
            <person name="Pedersen O."/>
            <person name="Prifti E."/>
            <person name="Qin J."/>
            <person name="Raes J."/>
            <person name="Tap J."/>
            <person name="Tims S."/>
            <person name="Ussery D.W."/>
            <person name="Yamada T."/>
            <person name="MetaHit consortium"/>
            <person name="Renault P."/>
            <person name="Sicheritz-Ponten T."/>
            <person name="Bork P."/>
            <person name="Wang J."/>
            <person name="Brunak S."/>
            <person name="Ehrlich S.D."/>
        </authorList>
    </citation>
    <scope>NUCLEOTIDE SEQUENCE [LARGE SCALE GENOMIC DNA]</scope>
</reference>
<name>R6NCU0_9FIRM</name>